<keyword evidence="3" id="KW-1185">Reference proteome</keyword>
<feature type="transmembrane region" description="Helical" evidence="1">
    <location>
        <begin position="12"/>
        <end position="29"/>
    </location>
</feature>
<keyword evidence="1" id="KW-1133">Transmembrane helix</keyword>
<name>A0ABV0MII4_9TELE</name>
<gene>
    <name evidence="2" type="ORF">GOODEAATRI_017053</name>
</gene>
<proteinExistence type="predicted"/>
<evidence type="ECO:0000313" key="3">
    <source>
        <dbReference type="Proteomes" id="UP001476798"/>
    </source>
</evidence>
<keyword evidence="1" id="KW-0812">Transmembrane</keyword>
<evidence type="ECO:0000313" key="2">
    <source>
        <dbReference type="EMBL" id="MEQ2158910.1"/>
    </source>
</evidence>
<accession>A0ABV0MII4</accession>
<protein>
    <submittedName>
        <fullName evidence="2">Uncharacterized protein</fullName>
    </submittedName>
</protein>
<reference evidence="2 3" key="1">
    <citation type="submission" date="2021-06" db="EMBL/GenBank/DDBJ databases">
        <authorList>
            <person name="Palmer J.M."/>
        </authorList>
    </citation>
    <scope>NUCLEOTIDE SEQUENCE [LARGE SCALE GENOMIC DNA]</scope>
    <source>
        <strain evidence="2 3">GA_2019</strain>
        <tissue evidence="2">Muscle</tissue>
    </source>
</reference>
<evidence type="ECO:0000256" key="1">
    <source>
        <dbReference type="SAM" id="Phobius"/>
    </source>
</evidence>
<sequence length="110" mass="12575">MFHRDCLLCREMVFLLIQYFSVPSGFVTYKQSNPIKLGFIRPNHVLSFQSLLSELYSNKKVAYTVMPCFLTSGKYLFGFVGIILLIPSDSSCCSSQQTFFLSYISVNTEK</sequence>
<feature type="transmembrane region" description="Helical" evidence="1">
    <location>
        <begin position="61"/>
        <end position="86"/>
    </location>
</feature>
<keyword evidence="1" id="KW-0472">Membrane</keyword>
<comment type="caution">
    <text evidence="2">The sequence shown here is derived from an EMBL/GenBank/DDBJ whole genome shotgun (WGS) entry which is preliminary data.</text>
</comment>
<dbReference type="Proteomes" id="UP001476798">
    <property type="component" value="Unassembled WGS sequence"/>
</dbReference>
<organism evidence="2 3">
    <name type="scientific">Goodea atripinnis</name>
    <dbReference type="NCBI Taxonomy" id="208336"/>
    <lineage>
        <taxon>Eukaryota</taxon>
        <taxon>Metazoa</taxon>
        <taxon>Chordata</taxon>
        <taxon>Craniata</taxon>
        <taxon>Vertebrata</taxon>
        <taxon>Euteleostomi</taxon>
        <taxon>Actinopterygii</taxon>
        <taxon>Neopterygii</taxon>
        <taxon>Teleostei</taxon>
        <taxon>Neoteleostei</taxon>
        <taxon>Acanthomorphata</taxon>
        <taxon>Ovalentaria</taxon>
        <taxon>Atherinomorphae</taxon>
        <taxon>Cyprinodontiformes</taxon>
        <taxon>Goodeidae</taxon>
        <taxon>Goodea</taxon>
    </lineage>
</organism>
<dbReference type="EMBL" id="JAHRIO010001358">
    <property type="protein sequence ID" value="MEQ2158910.1"/>
    <property type="molecule type" value="Genomic_DNA"/>
</dbReference>